<dbReference type="PANTHER" id="PTHR10000">
    <property type="entry name" value="PHOSPHOSERINE PHOSPHATASE"/>
    <property type="match status" value="1"/>
</dbReference>
<dbReference type="NCBIfam" id="TIGR01484">
    <property type="entry name" value="HAD-SF-IIB"/>
    <property type="match status" value="1"/>
</dbReference>
<dbReference type="SFLD" id="SFLDS00003">
    <property type="entry name" value="Haloacid_Dehalogenase"/>
    <property type="match status" value="1"/>
</dbReference>
<evidence type="ECO:0000313" key="1">
    <source>
        <dbReference type="EMBL" id="TCW02181.1"/>
    </source>
</evidence>
<dbReference type="InterPro" id="IPR000150">
    <property type="entry name" value="Cof"/>
</dbReference>
<evidence type="ECO:0000313" key="2">
    <source>
        <dbReference type="Proteomes" id="UP000295515"/>
    </source>
</evidence>
<dbReference type="RefSeq" id="WP_066446414.1">
    <property type="nucleotide sequence ID" value="NZ_JANKBF010000003.1"/>
</dbReference>
<dbReference type="InterPro" id="IPR006379">
    <property type="entry name" value="HAD-SF_hydro_IIB"/>
</dbReference>
<dbReference type="InterPro" id="IPR036412">
    <property type="entry name" value="HAD-like_sf"/>
</dbReference>
<dbReference type="Gene3D" id="3.40.50.1000">
    <property type="entry name" value="HAD superfamily/HAD-like"/>
    <property type="match status" value="1"/>
</dbReference>
<reference evidence="1 2" key="1">
    <citation type="submission" date="2019-03" db="EMBL/GenBank/DDBJ databases">
        <title>Genomic Encyclopedia of Type Strains, Phase IV (KMG-IV): sequencing the most valuable type-strain genomes for metagenomic binning, comparative biology and taxonomic classification.</title>
        <authorList>
            <person name="Goeker M."/>
        </authorList>
    </citation>
    <scope>NUCLEOTIDE SEQUENCE [LARGE SCALE GENOMIC DNA]</scope>
    <source>
        <strain evidence="1 2">DSM 29487</strain>
    </source>
</reference>
<organism evidence="1 2">
    <name type="scientific">Longibaculum muris</name>
    <dbReference type="NCBI Taxonomy" id="1796628"/>
    <lineage>
        <taxon>Bacteria</taxon>
        <taxon>Bacillati</taxon>
        <taxon>Bacillota</taxon>
        <taxon>Erysipelotrichia</taxon>
        <taxon>Erysipelotrichales</taxon>
        <taxon>Coprobacillaceae</taxon>
        <taxon>Longibaculum</taxon>
    </lineage>
</organism>
<keyword evidence="2" id="KW-1185">Reference proteome</keyword>
<dbReference type="EMBL" id="SMCQ01000002">
    <property type="protein sequence ID" value="TCW02181.1"/>
    <property type="molecule type" value="Genomic_DNA"/>
</dbReference>
<accession>A0A4V2W5W5</accession>
<dbReference type="InterPro" id="IPR023214">
    <property type="entry name" value="HAD_sf"/>
</dbReference>
<dbReference type="GO" id="GO:0000287">
    <property type="term" value="F:magnesium ion binding"/>
    <property type="evidence" value="ECO:0007669"/>
    <property type="project" value="TreeGrafter"/>
</dbReference>
<gene>
    <name evidence="1" type="ORF">EDD60_102146</name>
</gene>
<comment type="caution">
    <text evidence="1">The sequence shown here is derived from an EMBL/GenBank/DDBJ whole genome shotgun (WGS) entry which is preliminary data.</text>
</comment>
<dbReference type="SUPFAM" id="SSF56784">
    <property type="entry name" value="HAD-like"/>
    <property type="match status" value="1"/>
</dbReference>
<proteinExistence type="predicted"/>
<dbReference type="Gene3D" id="3.30.1240.10">
    <property type="match status" value="1"/>
</dbReference>
<evidence type="ECO:0008006" key="3">
    <source>
        <dbReference type="Google" id="ProtNLM"/>
    </source>
</evidence>
<dbReference type="PANTHER" id="PTHR10000:SF55">
    <property type="entry name" value="5-AMINO-6-(5-PHOSPHO-D-RIBITYLAMINO)URACIL PHOSPHATASE YCSE"/>
    <property type="match status" value="1"/>
</dbReference>
<dbReference type="Proteomes" id="UP000295515">
    <property type="component" value="Unassembled WGS sequence"/>
</dbReference>
<protein>
    <recommendedName>
        <fullName evidence="3">Cof subfamily protein (Haloacid dehalogenase superfamily)/HAD superfamily hydrolase (TIGR01484 family)</fullName>
    </recommendedName>
</protein>
<dbReference type="NCBIfam" id="TIGR00099">
    <property type="entry name" value="Cof-subfamily"/>
    <property type="match status" value="1"/>
</dbReference>
<dbReference type="SFLD" id="SFLDG01140">
    <property type="entry name" value="C2.B:_Phosphomannomutase_and_P"/>
    <property type="match status" value="1"/>
</dbReference>
<dbReference type="Pfam" id="PF08282">
    <property type="entry name" value="Hydrolase_3"/>
    <property type="match status" value="1"/>
</dbReference>
<dbReference type="GO" id="GO:0005829">
    <property type="term" value="C:cytosol"/>
    <property type="evidence" value="ECO:0007669"/>
    <property type="project" value="TreeGrafter"/>
</dbReference>
<sequence>MKLVVSDMDGTLINHQSGISPANLKAIQQLQENGIEFAIASGRDFYGVRSILDQYDIRCHAILGNGAQYCDEDGQVIMSCYLNKSVFADIIQIFENAHVPYMVFTTKGFYTRYQPSYVQEQFIERGIKRFGNRKEDYDKNGSFVNCPCNLLEQFSDIQEFLQRDLDIIKVEAFSLNASDITPTKELLARIPTISYLSSFEDNVEVTNENAQKGLILQQVAQLKKIDKKDIAVLGDGMNDFTLFQLFPYSFAPKNADDTIKLLAYRVVDECENDGFAKAIDIILKEKI</sequence>
<name>A0A4V2W5W5_9FIRM</name>
<dbReference type="AlphaFoldDB" id="A0A4V2W5W5"/>
<dbReference type="GO" id="GO:0016791">
    <property type="term" value="F:phosphatase activity"/>
    <property type="evidence" value="ECO:0007669"/>
    <property type="project" value="TreeGrafter"/>
</dbReference>
<dbReference type="GeneID" id="98914385"/>